<organism evidence="2 3">
    <name type="scientific">Fusarium napiforme</name>
    <dbReference type="NCBI Taxonomy" id="42672"/>
    <lineage>
        <taxon>Eukaryota</taxon>
        <taxon>Fungi</taxon>
        <taxon>Dikarya</taxon>
        <taxon>Ascomycota</taxon>
        <taxon>Pezizomycotina</taxon>
        <taxon>Sordariomycetes</taxon>
        <taxon>Hypocreomycetidae</taxon>
        <taxon>Hypocreales</taxon>
        <taxon>Nectriaceae</taxon>
        <taxon>Fusarium</taxon>
        <taxon>Fusarium fujikuroi species complex</taxon>
    </lineage>
</organism>
<evidence type="ECO:0000313" key="3">
    <source>
        <dbReference type="Proteomes" id="UP000574317"/>
    </source>
</evidence>
<dbReference type="AlphaFoldDB" id="A0A8H5JGJ6"/>
<reference evidence="2 3" key="1">
    <citation type="submission" date="2020-05" db="EMBL/GenBank/DDBJ databases">
        <title>Identification and distribution of gene clusters putatively required for synthesis of sphingolipid metabolism inhibitors in phylogenetically diverse species of the filamentous fungus Fusarium.</title>
        <authorList>
            <person name="Kim H.-S."/>
            <person name="Busman M."/>
            <person name="Brown D.W."/>
            <person name="Divon H."/>
            <person name="Uhlig S."/>
            <person name="Proctor R.H."/>
        </authorList>
    </citation>
    <scope>NUCLEOTIDE SEQUENCE [LARGE SCALE GENOMIC DNA]</scope>
    <source>
        <strain evidence="2 3">NRRL 25196</strain>
    </source>
</reference>
<dbReference type="EMBL" id="JAAOAO010000256">
    <property type="protein sequence ID" value="KAF5552751.1"/>
    <property type="molecule type" value="Genomic_DNA"/>
</dbReference>
<proteinExistence type="predicted"/>
<keyword evidence="3" id="KW-1185">Reference proteome</keyword>
<feature type="region of interest" description="Disordered" evidence="1">
    <location>
        <begin position="1"/>
        <end position="38"/>
    </location>
</feature>
<accession>A0A8H5JGJ6</accession>
<sequence length="462" mass="51899">MSFRGPRSRPRQEEGGGLNNFRVLDQSQPDPVNTPDLPQSSRTFRVAAFVFHLGMSMLESRRGREALVTLISDAWRAFDRRAQKTFIPKSNLQTDLNEARRFVDTFLAKCRAEPPNIIISDRITGEGLAQRVDWPSILGSQIGDYNPKWAAMFRLNKTVVDSAVNAAELRDIEALQKILFLLSISVAHELVHMLMGFMFGDSERLTPPVINHPPGTPRGPRAGESGRYWEAKFFGCVVEAHHDPRDPRGSNQAGIFFGTLDGRRSFPMQHQIILRYVQLDFTVPIYSSNIATSRISTRAVAMQDVRRPSRFPDIASLMSTLNLYLAISKERGQGQPRHWILMLAEENATHGIFYHITGGPMHGKPYEVTIEPKRVESHGIEKRHLIAHVLEKDRQKIKAAVRQAPALFCQRWIVNVLEELEKQGVVPEGTCSKWNEALETDPFSDDGPPSKKSSGGGDTTDA</sequence>
<protein>
    <submittedName>
        <fullName evidence="2">Uncharacterized protein</fullName>
    </submittedName>
</protein>
<name>A0A8H5JGJ6_9HYPO</name>
<dbReference type="Pfam" id="PF20174">
    <property type="entry name" value="DUF6540"/>
    <property type="match status" value="1"/>
</dbReference>
<comment type="caution">
    <text evidence="2">The sequence shown here is derived from an EMBL/GenBank/DDBJ whole genome shotgun (WGS) entry which is preliminary data.</text>
</comment>
<dbReference type="InterPro" id="IPR046670">
    <property type="entry name" value="DUF6540"/>
</dbReference>
<feature type="compositionally biased region" description="Polar residues" evidence="1">
    <location>
        <begin position="25"/>
        <end position="38"/>
    </location>
</feature>
<dbReference type="Proteomes" id="UP000574317">
    <property type="component" value="Unassembled WGS sequence"/>
</dbReference>
<feature type="region of interest" description="Disordered" evidence="1">
    <location>
        <begin position="436"/>
        <end position="462"/>
    </location>
</feature>
<evidence type="ECO:0000313" key="2">
    <source>
        <dbReference type="EMBL" id="KAF5552751.1"/>
    </source>
</evidence>
<gene>
    <name evidence="2" type="ORF">FNAPI_6972</name>
</gene>
<evidence type="ECO:0000256" key="1">
    <source>
        <dbReference type="SAM" id="MobiDB-lite"/>
    </source>
</evidence>